<gene>
    <name evidence="2" type="ORF">PFFVO_05476</name>
</gene>
<proteinExistence type="predicted"/>
<organism evidence="2 3">
    <name type="scientific">Plasmodium falciparum Vietnam Oak-Knoll</name>
    <name type="common">FVO</name>
    <dbReference type="NCBI Taxonomy" id="1036723"/>
    <lineage>
        <taxon>Eukaryota</taxon>
        <taxon>Sar</taxon>
        <taxon>Alveolata</taxon>
        <taxon>Apicomplexa</taxon>
        <taxon>Aconoidasida</taxon>
        <taxon>Haemosporida</taxon>
        <taxon>Plasmodiidae</taxon>
        <taxon>Plasmodium</taxon>
        <taxon>Plasmodium (Laverania)</taxon>
    </lineage>
</organism>
<dbReference type="Proteomes" id="UP000030690">
    <property type="component" value="Unassembled WGS sequence"/>
</dbReference>
<evidence type="ECO:0000313" key="3">
    <source>
        <dbReference type="Proteomes" id="UP000030690"/>
    </source>
</evidence>
<keyword evidence="1" id="KW-1133">Transmembrane helix</keyword>
<name>A0A024UYE8_PLAFA</name>
<evidence type="ECO:0000313" key="2">
    <source>
        <dbReference type="EMBL" id="ETW15611.1"/>
    </source>
</evidence>
<keyword evidence="1" id="KW-0472">Membrane</keyword>
<evidence type="ECO:0000256" key="1">
    <source>
        <dbReference type="SAM" id="Phobius"/>
    </source>
</evidence>
<feature type="transmembrane region" description="Helical" evidence="1">
    <location>
        <begin position="6"/>
        <end position="24"/>
    </location>
</feature>
<reference evidence="2 3" key="2">
    <citation type="submission" date="2013-02" db="EMBL/GenBank/DDBJ databases">
        <title>The Genome Sequence of Plasmodium falciparum Vietnam Oak-Knoll (FVO).</title>
        <authorList>
            <consortium name="The Broad Institute Genome Sequencing Platform"/>
            <consortium name="The Broad Institute Genome Sequencing Center for Infectious Disease"/>
            <person name="Neafsey D."/>
            <person name="Cheeseman I."/>
            <person name="Volkman S."/>
            <person name="Adams J."/>
            <person name="Walker B."/>
            <person name="Young S.K."/>
            <person name="Zeng Q."/>
            <person name="Gargeya S."/>
            <person name="Fitzgerald M."/>
            <person name="Haas B."/>
            <person name="Abouelleil A."/>
            <person name="Alvarado L."/>
            <person name="Arachchi H.M."/>
            <person name="Berlin A.M."/>
            <person name="Chapman S.B."/>
            <person name="Dewar J."/>
            <person name="Goldberg J."/>
            <person name="Griggs A."/>
            <person name="Gujja S."/>
            <person name="Hansen M."/>
            <person name="Howarth C."/>
            <person name="Imamovic A."/>
            <person name="Larimer J."/>
            <person name="McCowan C."/>
            <person name="Murphy C."/>
            <person name="Neiman D."/>
            <person name="Pearson M."/>
            <person name="Priest M."/>
            <person name="Roberts A."/>
            <person name="Saif S."/>
            <person name="Shea T."/>
            <person name="Sisk P."/>
            <person name="Sykes S."/>
            <person name="Wortman J."/>
            <person name="Nusbaum C."/>
            <person name="Birren B."/>
        </authorList>
    </citation>
    <scope>NUCLEOTIDE SEQUENCE [LARGE SCALE GENOMIC DNA]</scope>
    <source>
        <strain evidence="3">Vietnam Oak-Knoll (FVO)</strain>
    </source>
</reference>
<accession>A0A024UYE8</accession>
<dbReference type="AlphaFoldDB" id="A0A024UYE8"/>
<keyword evidence="1" id="KW-0812">Transmembrane</keyword>
<protein>
    <submittedName>
        <fullName evidence="2">Uncharacterized protein</fullName>
    </submittedName>
</protein>
<dbReference type="EMBL" id="KI925165">
    <property type="protein sequence ID" value="ETW15611.1"/>
    <property type="molecule type" value="Genomic_DNA"/>
</dbReference>
<reference evidence="2 3" key="1">
    <citation type="submission" date="2013-02" db="EMBL/GenBank/DDBJ databases">
        <title>The Genome Annotation of Plasmodium falciparum Vietnam Oak-Knoll (FVO).</title>
        <authorList>
            <consortium name="The Broad Institute Genome Sequencing Platform"/>
            <consortium name="The Broad Institute Genome Sequencing Center for Infectious Disease"/>
            <person name="Neafsey D."/>
            <person name="Hoffman S."/>
            <person name="Volkman S."/>
            <person name="Rosenthal P."/>
            <person name="Walker B."/>
            <person name="Young S.K."/>
            <person name="Zeng Q."/>
            <person name="Gargeya S."/>
            <person name="Fitzgerald M."/>
            <person name="Haas B."/>
            <person name="Abouelleil A."/>
            <person name="Allen A.W."/>
            <person name="Alvarado L."/>
            <person name="Arachchi H.M."/>
            <person name="Berlin A.M."/>
            <person name="Chapman S.B."/>
            <person name="Gainer-Dewar J."/>
            <person name="Goldberg J."/>
            <person name="Griggs A."/>
            <person name="Gujja S."/>
            <person name="Hansen M."/>
            <person name="Howarth C."/>
            <person name="Imamovic A."/>
            <person name="Ireland A."/>
            <person name="Larimer J."/>
            <person name="McCowan C."/>
            <person name="Murphy C."/>
            <person name="Pearson M."/>
            <person name="Poon T.W."/>
            <person name="Priest M."/>
            <person name="Roberts A."/>
            <person name="Saif S."/>
            <person name="Shea T."/>
            <person name="Sisk P."/>
            <person name="Sykes S."/>
            <person name="Wortman J."/>
            <person name="Nusbaum C."/>
            <person name="Birren B."/>
        </authorList>
    </citation>
    <scope>NUCLEOTIDE SEQUENCE [LARGE SCALE GENOMIC DNA]</scope>
    <source>
        <strain evidence="3">Vietnam Oak-Knoll (FVO)</strain>
    </source>
</reference>
<sequence>MRLICGILFSYVTLILEVIIFIIINEKIENVKKNQKKMGSNYELYERVHIKDDNEDKKKKKIMENVELIEETTKPSTVKQRKKT</sequence>